<dbReference type="PANTHER" id="PTHR43316:SF3">
    <property type="entry name" value="HALOACID DEHALOGENASE, TYPE II (AFU_ORTHOLOGUE AFUA_2G07750)-RELATED"/>
    <property type="match status" value="1"/>
</dbReference>
<dbReference type="NCBIfam" id="TIGR01509">
    <property type="entry name" value="HAD-SF-IA-v3"/>
    <property type="match status" value="1"/>
</dbReference>
<proteinExistence type="predicted"/>
<sequence>MRYDAVFFDLYGTLVDIRTDESSDAAWDALRTALAGYGVAFGDVDGRADDGRAHRVGCGCGNATLRARFDAAARPIIERAAAERGEWAEPDLLPAYAALLDGGDADRDRDRPGRDAAARELAWAFRRGSTSLLRLYPGVPEFLQTLHDAGLRVVLVSNAQACYTRPELSLLGLDAALDRIVISSDEGVRKPDPEIFRRALAYERLSADRVLMVGNDSRCDIGGARSAGIDGAYLRTEISPADDPAVCGSAVLSLSGADYAGLLDYILGPR</sequence>
<dbReference type="PANTHER" id="PTHR43316">
    <property type="entry name" value="HYDROLASE, HALOACID DELAHOGENASE-RELATED"/>
    <property type="match status" value="1"/>
</dbReference>
<dbReference type="SFLD" id="SFLDG01129">
    <property type="entry name" value="C1.5:_HAD__Beta-PGM__Phosphata"/>
    <property type="match status" value="1"/>
</dbReference>
<dbReference type="InterPro" id="IPR006439">
    <property type="entry name" value="HAD-SF_hydro_IA"/>
</dbReference>
<protein>
    <submittedName>
        <fullName evidence="2">HAD family hydrolase</fullName>
    </submittedName>
</protein>
<reference evidence="2 3" key="1">
    <citation type="journal article" date="2021" name="Environ. Microbiol.">
        <title>Genetic insights into the dark matter of the mammalian gut microbiota through targeted genome reconstruction.</title>
        <authorList>
            <person name="Lugli G.A."/>
            <person name="Alessandri G."/>
            <person name="Milani C."/>
            <person name="Viappiani A."/>
            <person name="Fontana F."/>
            <person name="Tarracchini C."/>
            <person name="Mancabelli L."/>
            <person name="Argentini C."/>
            <person name="Ruiz L."/>
            <person name="Margolles A."/>
            <person name="van Sinderen D."/>
            <person name="Turroni F."/>
            <person name="Ventura M."/>
        </authorList>
    </citation>
    <scope>NUCLEOTIDE SEQUENCE [LARGE SCALE GENOMIC DNA]</scope>
    <source>
        <strain evidence="2 3">MA1</strain>
    </source>
</reference>
<dbReference type="InterPro" id="IPR023214">
    <property type="entry name" value="HAD_sf"/>
</dbReference>
<reference evidence="2 3" key="2">
    <citation type="journal article" date="2021" name="Syst. Appl. Microbiol.">
        <title>Phylogenetic classification of ten novel species belonging to the genus Bifidobacterium comprising B. phasiani sp. nov., B. pongonis sp. nov., B. saguinibicoloris sp. nov., B. colobi sp. nov., B. simiiventris sp. nov., B. santillanense sp. nov., B. miconis sp. nov., B. amazonense sp. nov., B. pluvialisilvae sp. nov., and B. miconisargentati sp. nov.</title>
        <authorList>
            <person name="Lugli G.A."/>
            <person name="Calvete-Torre I."/>
            <person name="Alessandri G."/>
            <person name="Milani C."/>
            <person name="Turroni F."/>
            <person name="Laiolo P."/>
            <person name="Ossiprandi M.C."/>
            <person name="Margolles A."/>
            <person name="Ruiz L."/>
            <person name="Ventura M."/>
        </authorList>
    </citation>
    <scope>NUCLEOTIDE SEQUENCE [LARGE SCALE GENOMIC DNA]</scope>
    <source>
        <strain evidence="2 3">MA1</strain>
    </source>
</reference>
<dbReference type="SFLD" id="SFLDS00003">
    <property type="entry name" value="Haloacid_Dehalogenase"/>
    <property type="match status" value="1"/>
</dbReference>
<dbReference type="GO" id="GO:0016787">
    <property type="term" value="F:hydrolase activity"/>
    <property type="evidence" value="ECO:0007669"/>
    <property type="project" value="UniProtKB-KW"/>
</dbReference>
<evidence type="ECO:0000313" key="2">
    <source>
        <dbReference type="EMBL" id="MCH9276521.1"/>
    </source>
</evidence>
<dbReference type="InterPro" id="IPR036412">
    <property type="entry name" value="HAD-like_sf"/>
</dbReference>
<dbReference type="Proteomes" id="UP000710815">
    <property type="component" value="Unassembled WGS sequence"/>
</dbReference>
<organism evidence="2 3">
    <name type="scientific">Bifidobacterium amazonense</name>
    <dbReference type="NCBI Taxonomy" id="2809027"/>
    <lineage>
        <taxon>Bacteria</taxon>
        <taxon>Bacillati</taxon>
        <taxon>Actinomycetota</taxon>
        <taxon>Actinomycetes</taxon>
        <taxon>Bifidobacteriales</taxon>
        <taxon>Bifidobacteriaceae</taxon>
        <taxon>Bifidobacterium</taxon>
    </lineage>
</organism>
<gene>
    <name evidence="2" type="ORF">JS533_009625</name>
</gene>
<evidence type="ECO:0000256" key="1">
    <source>
        <dbReference type="ARBA" id="ARBA00022801"/>
    </source>
</evidence>
<accession>A0ABS9VX86</accession>
<dbReference type="NCBIfam" id="TIGR01549">
    <property type="entry name" value="HAD-SF-IA-v1"/>
    <property type="match status" value="1"/>
</dbReference>
<evidence type="ECO:0000313" key="3">
    <source>
        <dbReference type="Proteomes" id="UP000710815"/>
    </source>
</evidence>
<dbReference type="Pfam" id="PF00702">
    <property type="entry name" value="Hydrolase"/>
    <property type="match status" value="1"/>
</dbReference>
<name>A0ABS9VX86_9BIFI</name>
<dbReference type="InterPro" id="IPR051540">
    <property type="entry name" value="S-2-haloacid_dehalogenase"/>
</dbReference>
<keyword evidence="3" id="KW-1185">Reference proteome</keyword>
<dbReference type="EMBL" id="JAFEJT020000042">
    <property type="protein sequence ID" value="MCH9276521.1"/>
    <property type="molecule type" value="Genomic_DNA"/>
</dbReference>
<comment type="caution">
    <text evidence="2">The sequence shown here is derived from an EMBL/GenBank/DDBJ whole genome shotgun (WGS) entry which is preliminary data.</text>
</comment>
<dbReference type="Gene3D" id="3.40.50.1000">
    <property type="entry name" value="HAD superfamily/HAD-like"/>
    <property type="match status" value="1"/>
</dbReference>
<keyword evidence="1 2" id="KW-0378">Hydrolase</keyword>
<dbReference type="SUPFAM" id="SSF56784">
    <property type="entry name" value="HAD-like"/>
    <property type="match status" value="1"/>
</dbReference>
<dbReference type="RefSeq" id="WP_241514199.1">
    <property type="nucleotide sequence ID" value="NZ_JAFEJT020000042.1"/>
</dbReference>